<keyword evidence="4" id="KW-1185">Reference proteome</keyword>
<evidence type="ECO:0000313" key="4">
    <source>
        <dbReference type="Proteomes" id="UP001596956"/>
    </source>
</evidence>
<dbReference type="InterPro" id="IPR004099">
    <property type="entry name" value="Pyr_nucl-diS_OxRdtase_dimer"/>
</dbReference>
<gene>
    <name evidence="3" type="ORF">ACFQZU_05310</name>
</gene>
<dbReference type="EMBL" id="JBHTHR010000092">
    <property type="protein sequence ID" value="MFD0800736.1"/>
    <property type="molecule type" value="Genomic_DNA"/>
</dbReference>
<feature type="region of interest" description="Disordered" evidence="1">
    <location>
        <begin position="1"/>
        <end position="24"/>
    </location>
</feature>
<organism evidence="3 4">
    <name type="scientific">Streptomonospora algeriensis</name>
    <dbReference type="NCBI Taxonomy" id="995084"/>
    <lineage>
        <taxon>Bacteria</taxon>
        <taxon>Bacillati</taxon>
        <taxon>Actinomycetota</taxon>
        <taxon>Actinomycetes</taxon>
        <taxon>Streptosporangiales</taxon>
        <taxon>Nocardiopsidaceae</taxon>
        <taxon>Streptomonospora</taxon>
    </lineage>
</organism>
<dbReference type="Pfam" id="PF02852">
    <property type="entry name" value="Pyr_redox_dim"/>
    <property type="match status" value="1"/>
</dbReference>
<dbReference type="InterPro" id="IPR016156">
    <property type="entry name" value="FAD/NAD-linked_Rdtase_dimer_sf"/>
</dbReference>
<reference evidence="4" key="1">
    <citation type="journal article" date="2019" name="Int. J. Syst. Evol. Microbiol.">
        <title>The Global Catalogue of Microorganisms (GCM) 10K type strain sequencing project: providing services to taxonomists for standard genome sequencing and annotation.</title>
        <authorList>
            <consortium name="The Broad Institute Genomics Platform"/>
            <consortium name="The Broad Institute Genome Sequencing Center for Infectious Disease"/>
            <person name="Wu L."/>
            <person name="Ma J."/>
        </authorList>
    </citation>
    <scope>NUCLEOTIDE SEQUENCE [LARGE SCALE GENOMIC DNA]</scope>
    <source>
        <strain evidence="4">CCUG 63369</strain>
    </source>
</reference>
<accession>A0ABW3BCY2</accession>
<dbReference type="SUPFAM" id="SSF55424">
    <property type="entry name" value="FAD/NAD-linked reductases, dimerisation (C-terminal) domain"/>
    <property type="match status" value="1"/>
</dbReference>
<dbReference type="Gene3D" id="3.30.390.30">
    <property type="match status" value="1"/>
</dbReference>
<protein>
    <recommendedName>
        <fullName evidence="2">Pyridine nucleotide-disulphide oxidoreductase dimerisation domain-containing protein</fullName>
    </recommendedName>
</protein>
<evidence type="ECO:0000259" key="2">
    <source>
        <dbReference type="Pfam" id="PF02852"/>
    </source>
</evidence>
<feature type="domain" description="Pyridine nucleotide-disulphide oxidoreductase dimerisation" evidence="2">
    <location>
        <begin position="24"/>
        <end position="75"/>
    </location>
</feature>
<evidence type="ECO:0000256" key="1">
    <source>
        <dbReference type="SAM" id="MobiDB-lite"/>
    </source>
</evidence>
<sequence length="86" mass="9357">MTRRVQDGFGRSTREAPGPLRREIDQRRRTIVGATFVGPGVGELLHAATIAIAGQVPLGTLWHAVPAFPTVSEVWLRLLEADRSLG</sequence>
<comment type="caution">
    <text evidence="3">The sequence shown here is derived from an EMBL/GenBank/DDBJ whole genome shotgun (WGS) entry which is preliminary data.</text>
</comment>
<evidence type="ECO:0000313" key="3">
    <source>
        <dbReference type="EMBL" id="MFD0800736.1"/>
    </source>
</evidence>
<dbReference type="Proteomes" id="UP001596956">
    <property type="component" value="Unassembled WGS sequence"/>
</dbReference>
<name>A0ABW3BCY2_9ACTN</name>
<proteinExistence type="predicted"/>